<keyword evidence="1" id="KW-0812">Transmembrane</keyword>
<dbReference type="GO" id="GO:0008528">
    <property type="term" value="F:G protein-coupled peptide receptor activity"/>
    <property type="evidence" value="ECO:0007669"/>
    <property type="project" value="InterPro"/>
</dbReference>
<dbReference type="PANTHER" id="PTHR22751:SF54">
    <property type="entry name" value="G-PROTEIN COUPLED RECEPTORS FAMILY 1 PROFILE DOMAIN-CONTAINING PROTEIN"/>
    <property type="match status" value="1"/>
</dbReference>
<dbReference type="SUPFAM" id="SSF81321">
    <property type="entry name" value="Family A G protein-coupled receptor-like"/>
    <property type="match status" value="1"/>
</dbReference>
<keyword evidence="1" id="KW-1133">Transmembrane helix</keyword>
<dbReference type="Proteomes" id="UP000008281">
    <property type="component" value="Unassembled WGS sequence"/>
</dbReference>
<dbReference type="AlphaFoldDB" id="E3LJJ3"/>
<accession>E3LJJ3</accession>
<feature type="transmembrane region" description="Helical" evidence="1">
    <location>
        <begin position="146"/>
        <end position="169"/>
    </location>
</feature>
<name>E3LJJ3_CAERE</name>
<dbReference type="EMBL" id="DS268409">
    <property type="protein sequence ID" value="EFO95062.1"/>
    <property type="molecule type" value="Genomic_DNA"/>
</dbReference>
<dbReference type="InParanoid" id="E3LJJ3"/>
<dbReference type="PANTHER" id="PTHR22751">
    <property type="entry name" value="G-PROTEIN COUPLED RECEPTOR-RELATED"/>
    <property type="match status" value="1"/>
</dbReference>
<evidence type="ECO:0000256" key="1">
    <source>
        <dbReference type="SAM" id="Phobius"/>
    </source>
</evidence>
<evidence type="ECO:0000313" key="2">
    <source>
        <dbReference type="EMBL" id="EFO95062.1"/>
    </source>
</evidence>
<dbReference type="OrthoDB" id="5818531at2759"/>
<dbReference type="Gene3D" id="1.20.1070.10">
    <property type="entry name" value="Rhodopsin 7-helix transmembrane proteins"/>
    <property type="match status" value="1"/>
</dbReference>
<dbReference type="HOGENOM" id="CLU_600266_0_0_1"/>
<feature type="transmembrane region" description="Helical" evidence="1">
    <location>
        <begin position="256"/>
        <end position="280"/>
    </location>
</feature>
<feature type="transmembrane region" description="Helical" evidence="1">
    <location>
        <begin position="215"/>
        <end position="236"/>
    </location>
</feature>
<feature type="transmembrane region" description="Helical" evidence="1">
    <location>
        <begin position="369"/>
        <end position="389"/>
    </location>
</feature>
<keyword evidence="1" id="KW-0472">Membrane</keyword>
<dbReference type="STRING" id="31234.E3LJJ3"/>
<feature type="transmembrane region" description="Helical" evidence="1">
    <location>
        <begin position="80"/>
        <end position="99"/>
    </location>
</feature>
<keyword evidence="3" id="KW-1185">Reference proteome</keyword>
<evidence type="ECO:0000313" key="3">
    <source>
        <dbReference type="Proteomes" id="UP000008281"/>
    </source>
</evidence>
<proteinExistence type="predicted"/>
<evidence type="ECO:0008006" key="4">
    <source>
        <dbReference type="Google" id="ProtNLM"/>
    </source>
</evidence>
<reference evidence="2" key="1">
    <citation type="submission" date="2007-07" db="EMBL/GenBank/DDBJ databases">
        <title>PCAP assembly of the Caenorhabditis remanei genome.</title>
        <authorList>
            <consortium name="The Caenorhabditis remanei Sequencing Consortium"/>
            <person name="Wilson R.K."/>
        </authorList>
    </citation>
    <scope>NUCLEOTIDE SEQUENCE [LARGE SCALE GENOMIC DNA]</scope>
    <source>
        <strain evidence="2">PB4641</strain>
    </source>
</reference>
<organism evidence="3">
    <name type="scientific">Caenorhabditis remanei</name>
    <name type="common">Caenorhabditis vulgaris</name>
    <dbReference type="NCBI Taxonomy" id="31234"/>
    <lineage>
        <taxon>Eukaryota</taxon>
        <taxon>Metazoa</taxon>
        <taxon>Ecdysozoa</taxon>
        <taxon>Nematoda</taxon>
        <taxon>Chromadorea</taxon>
        <taxon>Rhabditida</taxon>
        <taxon>Rhabditina</taxon>
        <taxon>Rhabditomorpha</taxon>
        <taxon>Rhabditoidea</taxon>
        <taxon>Rhabditidae</taxon>
        <taxon>Peloderinae</taxon>
        <taxon>Caenorhabditis</taxon>
    </lineage>
</organism>
<feature type="transmembrane region" description="Helical" evidence="1">
    <location>
        <begin position="401"/>
        <end position="418"/>
    </location>
</feature>
<gene>
    <name evidence="2" type="ORF">CRE_09141</name>
</gene>
<dbReference type="eggNOG" id="ENOG502TJBH">
    <property type="taxonomic scope" value="Eukaryota"/>
</dbReference>
<dbReference type="InterPro" id="IPR019427">
    <property type="entry name" value="7TM_GPCR_serpentine_rcpt_Srw"/>
</dbReference>
<dbReference type="Pfam" id="PF10324">
    <property type="entry name" value="7TM_GPCR_Srw"/>
    <property type="match status" value="2"/>
</dbReference>
<sequence>MSQNYSISDFEEFNKFTQESLVRIAFLRIDITLNYSAITLLLLKTASVDFQRGSVFSWHLSVIKHALNSDFKYLSKQRTAWKYILIMLILSLLMSMFYLTRTDFVELPNRWVPADHCGFPTNFSMPEYNFVSGDSFFSAKWLFETFVILDGIFKIVPAILLPIFALLLVRQSKIAEHASRKVSNSRSKNEEYVFENQRKYNFFQFRSKTDHTSRLVILMTIASIIAEGPLGIVYVIQGLATNYQGLLSIINDIIAILLVFVTLNATTHFFICIGVSTMYIKTVKEIFGQKKQSKAISITPKASTTSVASIRQIHVRVDGIAICDLTVTAGVVWERTFYWLVQTNHCINKCYYFNQLALWIKTILTDNTVWISFWLGIYLVLIRLLLLKLCIKSTFLCKPSVGYLLFLMTTLISLIVTFKDNLEKYLAEQPTSPWVPSSDCHIHIHFRELYYVHFHV</sequence>
<protein>
    <recommendedName>
        <fullName evidence="4">G-protein coupled receptors family 1 profile domain-containing protein</fullName>
    </recommendedName>
</protein>